<keyword evidence="2" id="KW-1185">Reference proteome</keyword>
<reference evidence="2" key="1">
    <citation type="journal article" date="2019" name="Int. J. Syst. Evol. Microbiol.">
        <title>The Global Catalogue of Microorganisms (GCM) 10K type strain sequencing project: providing services to taxonomists for standard genome sequencing and annotation.</title>
        <authorList>
            <consortium name="The Broad Institute Genomics Platform"/>
            <consortium name="The Broad Institute Genome Sequencing Center for Infectious Disease"/>
            <person name="Wu L."/>
            <person name="Ma J."/>
        </authorList>
    </citation>
    <scope>NUCLEOTIDE SEQUENCE [LARGE SCALE GENOMIC DNA]</scope>
    <source>
        <strain evidence="2">CECT 8472</strain>
    </source>
</reference>
<comment type="caution">
    <text evidence="1">The sequence shown here is derived from an EMBL/GenBank/DDBJ whole genome shotgun (WGS) entry which is preliminary data.</text>
</comment>
<protein>
    <submittedName>
        <fullName evidence="1">Uncharacterized protein</fullName>
    </submittedName>
</protein>
<gene>
    <name evidence="1" type="ORF">ACFOW6_15910</name>
</gene>
<dbReference type="RefSeq" id="WP_382423409.1">
    <property type="nucleotide sequence ID" value="NZ_JBHSCW010000010.1"/>
</dbReference>
<accession>A0ABV8UR95</accession>
<dbReference type="Proteomes" id="UP001595799">
    <property type="component" value="Unassembled WGS sequence"/>
</dbReference>
<sequence>MVRIQREIIAVGAFSMYESLLQSELEWSRPFDELRDRLEEQEHHDLSSRFEDYRLAINVLKHGTGLSHTRLLERREELEFAIKEPSTFFYEGDITEGQSLIDVDEKFVQRCAELIKETRNKIDK</sequence>
<evidence type="ECO:0000313" key="2">
    <source>
        <dbReference type="Proteomes" id="UP001595799"/>
    </source>
</evidence>
<name>A0ABV8UR95_9PROT</name>
<organism evidence="1 2">
    <name type="scientific">Fodinicurvata halophila</name>
    <dbReference type="NCBI Taxonomy" id="1419723"/>
    <lineage>
        <taxon>Bacteria</taxon>
        <taxon>Pseudomonadati</taxon>
        <taxon>Pseudomonadota</taxon>
        <taxon>Alphaproteobacteria</taxon>
        <taxon>Rhodospirillales</taxon>
        <taxon>Rhodovibrionaceae</taxon>
        <taxon>Fodinicurvata</taxon>
    </lineage>
</organism>
<evidence type="ECO:0000313" key="1">
    <source>
        <dbReference type="EMBL" id="MFC4353035.1"/>
    </source>
</evidence>
<proteinExistence type="predicted"/>
<dbReference type="EMBL" id="JBHSCW010000010">
    <property type="protein sequence ID" value="MFC4353035.1"/>
    <property type="molecule type" value="Genomic_DNA"/>
</dbReference>